<evidence type="ECO:0000313" key="1">
    <source>
        <dbReference type="EMBL" id="CUM85040.1"/>
    </source>
</evidence>
<proteinExistence type="predicted"/>
<reference evidence="1 2" key="1">
    <citation type="submission" date="2015-09" db="EMBL/GenBank/DDBJ databases">
        <authorList>
            <consortium name="Pathogen Informatics"/>
        </authorList>
    </citation>
    <scope>NUCLEOTIDE SEQUENCE [LARGE SCALE GENOMIC DNA]</scope>
    <source>
        <strain evidence="1 2">2789STDY5608887</strain>
    </source>
</reference>
<dbReference type="RefSeq" id="WP_055168027.1">
    <property type="nucleotide sequence ID" value="NZ_CYXX01000004.1"/>
</dbReference>
<dbReference type="EMBL" id="CYXX01000004">
    <property type="protein sequence ID" value="CUM85040.1"/>
    <property type="molecule type" value="Genomic_DNA"/>
</dbReference>
<organism evidence="1 2">
    <name type="scientific">Roseburia inulinivorans</name>
    <dbReference type="NCBI Taxonomy" id="360807"/>
    <lineage>
        <taxon>Bacteria</taxon>
        <taxon>Bacillati</taxon>
        <taxon>Bacillota</taxon>
        <taxon>Clostridia</taxon>
        <taxon>Lachnospirales</taxon>
        <taxon>Lachnospiraceae</taxon>
        <taxon>Roseburia</taxon>
    </lineage>
</organism>
<sequence>MKIEKNDMVMVYDGGGTVPHCKYTGRFGNLTAYWQEIVSDAVYLFRLGESEECDWLVLLGQPWSPYSPDGIR</sequence>
<accession>A0A173S449</accession>
<evidence type="ECO:0000313" key="2">
    <source>
        <dbReference type="Proteomes" id="UP000095453"/>
    </source>
</evidence>
<name>A0A173S449_9FIRM</name>
<gene>
    <name evidence="1" type="ORF">ERS852444_00775</name>
</gene>
<protein>
    <submittedName>
        <fullName evidence="1">Uncharacterized protein</fullName>
    </submittedName>
</protein>
<dbReference type="Proteomes" id="UP000095453">
    <property type="component" value="Unassembled WGS sequence"/>
</dbReference>
<dbReference type="AlphaFoldDB" id="A0A173S449"/>